<comment type="catalytic activity">
    <reaction evidence="6">
        <text>ATP + H2O = ADP + phosphate + H(+)</text>
        <dbReference type="Rhea" id="RHEA:13065"/>
        <dbReference type="ChEBI" id="CHEBI:15377"/>
        <dbReference type="ChEBI" id="CHEBI:15378"/>
        <dbReference type="ChEBI" id="CHEBI:30616"/>
        <dbReference type="ChEBI" id="CHEBI:43474"/>
        <dbReference type="ChEBI" id="CHEBI:456216"/>
        <dbReference type="EC" id="3.6.4.13"/>
    </reaction>
</comment>
<keyword evidence="1 6" id="KW-0547">Nucleotide-binding</keyword>
<reference evidence="9 10" key="1">
    <citation type="journal article" date="2011" name="Proc. Natl. Acad. Sci. U.S.A.">
        <title>Comparative genomics of xylose-fermenting fungi for enhanced biofuel production.</title>
        <authorList>
            <person name="Wohlbach D.J."/>
            <person name="Kuo A."/>
            <person name="Sato T.K."/>
            <person name="Potts K.M."/>
            <person name="Salamov A.A."/>
            <person name="LaButti K.M."/>
            <person name="Sun H."/>
            <person name="Clum A."/>
            <person name="Pangilinan J.L."/>
            <person name="Lindquist E.A."/>
            <person name="Lucas S."/>
            <person name="Lapidus A."/>
            <person name="Jin M."/>
            <person name="Gunawan C."/>
            <person name="Balan V."/>
            <person name="Dale B.E."/>
            <person name="Jeffries T.W."/>
            <person name="Zinkel R."/>
            <person name="Barry K.W."/>
            <person name="Grigoriev I.V."/>
            <person name="Gasch A.P."/>
        </authorList>
    </citation>
    <scope>NUCLEOTIDE SEQUENCE [LARGE SCALE GENOMIC DNA]</scope>
    <source>
        <strain evidence="10">ATCC 10573 / BCRC 21748 / CBS 615 / JCM 9827 / NBRC 10315 / NRRL Y-1498 / VKM Y-70</strain>
    </source>
</reference>
<dbReference type="InterPro" id="IPR001650">
    <property type="entry name" value="Helicase_C-like"/>
</dbReference>
<dbReference type="InterPro" id="IPR027417">
    <property type="entry name" value="P-loop_NTPase"/>
</dbReference>
<dbReference type="eggNOG" id="KOG0335">
    <property type="taxonomic scope" value="Eukaryota"/>
</dbReference>
<dbReference type="OrthoDB" id="10256233at2759"/>
<evidence type="ECO:0000256" key="4">
    <source>
        <dbReference type="ARBA" id="ARBA00022840"/>
    </source>
</evidence>
<dbReference type="SMART" id="SM00490">
    <property type="entry name" value="HELICc"/>
    <property type="match status" value="1"/>
</dbReference>
<dbReference type="AlphaFoldDB" id="G3BAE9"/>
<evidence type="ECO:0000313" key="10">
    <source>
        <dbReference type="Proteomes" id="UP000000707"/>
    </source>
</evidence>
<dbReference type="Proteomes" id="UP000000707">
    <property type="component" value="Unassembled WGS sequence"/>
</dbReference>
<dbReference type="Pfam" id="PF00270">
    <property type="entry name" value="DEAD"/>
    <property type="match status" value="1"/>
</dbReference>
<keyword evidence="3 6" id="KW-0347">Helicase</keyword>
<dbReference type="PROSITE" id="PS51194">
    <property type="entry name" value="HELICASE_CTER"/>
    <property type="match status" value="1"/>
</dbReference>
<comment type="similarity">
    <text evidence="6">Belongs to the DEAD box helicase family.</text>
</comment>
<comment type="function">
    <text evidence="6">RNA helicase.</text>
</comment>
<dbReference type="InterPro" id="IPR014001">
    <property type="entry name" value="Helicase_ATP-bd"/>
</dbReference>
<feature type="domain" description="Helicase ATP-binding" evidence="7">
    <location>
        <begin position="138"/>
        <end position="360"/>
    </location>
</feature>
<dbReference type="GO" id="GO:0016787">
    <property type="term" value="F:hydrolase activity"/>
    <property type="evidence" value="ECO:0007669"/>
    <property type="project" value="UniProtKB-KW"/>
</dbReference>
<evidence type="ECO:0000256" key="5">
    <source>
        <dbReference type="ARBA" id="ARBA00022884"/>
    </source>
</evidence>
<dbReference type="InterPro" id="IPR011545">
    <property type="entry name" value="DEAD/DEAH_box_helicase_dom"/>
</dbReference>
<dbReference type="GO" id="GO:0003723">
    <property type="term" value="F:RNA binding"/>
    <property type="evidence" value="ECO:0007669"/>
    <property type="project" value="UniProtKB-UniRule"/>
</dbReference>
<keyword evidence="2 6" id="KW-0378">Hydrolase</keyword>
<protein>
    <recommendedName>
        <fullName evidence="6">ATP-dependent RNA helicase</fullName>
        <ecNumber evidence="6">3.6.4.13</ecNumber>
    </recommendedName>
</protein>
<evidence type="ECO:0000259" key="8">
    <source>
        <dbReference type="PROSITE" id="PS51194"/>
    </source>
</evidence>
<comment type="domain">
    <text evidence="6">The Q motif is unique to and characteristic of the DEAD box family of RNA helicases and controls ATP binding and hydrolysis.</text>
</comment>
<dbReference type="PROSITE" id="PS51192">
    <property type="entry name" value="HELICASE_ATP_BIND_1"/>
    <property type="match status" value="1"/>
</dbReference>
<dbReference type="GO" id="GO:0003724">
    <property type="term" value="F:RNA helicase activity"/>
    <property type="evidence" value="ECO:0007669"/>
    <property type="project" value="UniProtKB-EC"/>
</dbReference>
<dbReference type="KEGG" id="cten:18246018"/>
<dbReference type="STRING" id="590646.G3BAE9"/>
<evidence type="ECO:0000256" key="1">
    <source>
        <dbReference type="ARBA" id="ARBA00022741"/>
    </source>
</evidence>
<dbReference type="SUPFAM" id="SSF52540">
    <property type="entry name" value="P-loop containing nucleoside triphosphate hydrolases"/>
    <property type="match status" value="1"/>
</dbReference>
<dbReference type="CDD" id="cd18787">
    <property type="entry name" value="SF2_C_DEAD"/>
    <property type="match status" value="1"/>
</dbReference>
<evidence type="ECO:0000256" key="6">
    <source>
        <dbReference type="RuleBase" id="RU365068"/>
    </source>
</evidence>
<sequence>MNFRSVFNNLKATRHYANRVTRYNTTKGKSGVRPPSFSFGNFSKLADPDKKQVDQAALSVDRITDFHELKIFPSVRVSMMEEIKSCYNFKNTYLKSKDEVEIKPTPVQVASVRKINKSRNVKVSKFQDSEDIYNEMIENFNNKLKVFTVAAETGSGKTWAYLSVILSKLKEDDLASFTKNPGVFEESRKLSKVRSVILLPTNELVDQVSETLNAANSIPLHLQNNVPEHILKDTKYKSFLEMEDQNGLSLNILKWGAGEPASKFFNALNKTVDVLITTPTKLQSLGKQHSTESNPYRYLYNVSYCVVDEADTLFDPSWVNDTTAILSKFSKCKDVILCSATMPKRFVKTVEKFFGKSVINVITPSLHKVPKQVNVKVIDAELSPFNGSKTRCLAQALYAIQKDGSEKGFVKRVIVFVNHKKDVLPLVSVLATKYHQENDSLIGLSGDDSPLERAEKIKPFIHHAESLENPDDDSRLQVLVTTDLFARGVNFSAVKNVILMDFPNNSVDLIHRMGRTGRMKQSGRVFIITDKKSRKSWIKSLPNATKQGIRIG</sequence>
<evidence type="ECO:0000256" key="2">
    <source>
        <dbReference type="ARBA" id="ARBA00022801"/>
    </source>
</evidence>
<feature type="domain" description="Helicase C-terminal" evidence="8">
    <location>
        <begin position="392"/>
        <end position="552"/>
    </location>
</feature>
<name>G3BAE9_CANTC</name>
<keyword evidence="5 6" id="KW-0694">RNA-binding</keyword>
<dbReference type="SMART" id="SM00487">
    <property type="entry name" value="DEXDc"/>
    <property type="match status" value="1"/>
</dbReference>
<accession>G3BAE9</accession>
<dbReference type="PANTHER" id="PTHR24031">
    <property type="entry name" value="RNA HELICASE"/>
    <property type="match status" value="1"/>
</dbReference>
<dbReference type="HOGENOM" id="CLU_003041_18_0_1"/>
<evidence type="ECO:0000256" key="3">
    <source>
        <dbReference type="ARBA" id="ARBA00022806"/>
    </source>
</evidence>
<evidence type="ECO:0000313" key="9">
    <source>
        <dbReference type="EMBL" id="EGV62045.1"/>
    </source>
</evidence>
<gene>
    <name evidence="9" type="ORF">CANTEDRAFT_108273</name>
</gene>
<dbReference type="GeneID" id="18246018"/>
<dbReference type="Pfam" id="PF00271">
    <property type="entry name" value="Helicase_C"/>
    <property type="match status" value="1"/>
</dbReference>
<evidence type="ECO:0000259" key="7">
    <source>
        <dbReference type="PROSITE" id="PS51192"/>
    </source>
</evidence>
<keyword evidence="4 6" id="KW-0067">ATP-binding</keyword>
<keyword evidence="10" id="KW-1185">Reference proteome</keyword>
<organism evidence="10">
    <name type="scientific">Candida tenuis (strain ATCC 10573 / BCRC 21748 / CBS 615 / JCM 9827 / NBRC 10315 / NRRL Y-1498 / VKM Y-70)</name>
    <name type="common">Yeast</name>
    <name type="synonym">Yamadazyma tenuis</name>
    <dbReference type="NCBI Taxonomy" id="590646"/>
    <lineage>
        <taxon>Eukaryota</taxon>
        <taxon>Fungi</taxon>
        <taxon>Dikarya</taxon>
        <taxon>Ascomycota</taxon>
        <taxon>Saccharomycotina</taxon>
        <taxon>Pichiomycetes</taxon>
        <taxon>Debaryomycetaceae</taxon>
        <taxon>Yamadazyma</taxon>
    </lineage>
</organism>
<dbReference type="Gene3D" id="3.40.50.300">
    <property type="entry name" value="P-loop containing nucleotide triphosphate hydrolases"/>
    <property type="match status" value="2"/>
</dbReference>
<dbReference type="EMBL" id="GL996527">
    <property type="protein sequence ID" value="EGV62045.1"/>
    <property type="molecule type" value="Genomic_DNA"/>
</dbReference>
<proteinExistence type="inferred from homology"/>
<dbReference type="GO" id="GO:0005524">
    <property type="term" value="F:ATP binding"/>
    <property type="evidence" value="ECO:0007669"/>
    <property type="project" value="UniProtKB-UniRule"/>
</dbReference>
<dbReference type="EC" id="3.6.4.13" evidence="6"/>